<dbReference type="Proteomes" id="UP000246740">
    <property type="component" value="Unassembled WGS sequence"/>
</dbReference>
<dbReference type="PANTHER" id="PTHR20959:SF1">
    <property type="entry name" value="TRANSPORT AND GOLGI ORGANIZATION PROTEIN 6 HOMOLOG"/>
    <property type="match status" value="1"/>
</dbReference>
<feature type="domain" description="RNA polymerase II assembly factor Rtp1 C-terminal" evidence="3">
    <location>
        <begin position="1277"/>
        <end position="1307"/>
    </location>
</feature>
<evidence type="ECO:0000259" key="3">
    <source>
        <dbReference type="Pfam" id="PF10304"/>
    </source>
</evidence>
<dbReference type="InterPro" id="IPR057407">
    <property type="entry name" value="HEAT_TANGO6"/>
</dbReference>
<feature type="compositionally biased region" description="Basic and acidic residues" evidence="2">
    <location>
        <begin position="1169"/>
        <end position="1181"/>
    </location>
</feature>
<dbReference type="PANTHER" id="PTHR20959">
    <property type="entry name" value="TRANSPORT AND GOLGI ORGANIZATION PROTEIN 6 FAMILY MEMBER"/>
    <property type="match status" value="1"/>
</dbReference>
<dbReference type="SUPFAM" id="SSF48371">
    <property type="entry name" value="ARM repeat"/>
    <property type="match status" value="1"/>
</dbReference>
<evidence type="ECO:0000313" key="6">
    <source>
        <dbReference type="EMBL" id="PWZ03334.1"/>
    </source>
</evidence>
<dbReference type="GO" id="GO:0009306">
    <property type="term" value="P:protein secretion"/>
    <property type="evidence" value="ECO:0007669"/>
    <property type="project" value="TreeGrafter"/>
</dbReference>
<proteinExistence type="inferred from homology"/>
<dbReference type="Pfam" id="PF10304">
    <property type="entry name" value="RTP1_C2"/>
    <property type="match status" value="1"/>
</dbReference>
<evidence type="ECO:0000313" key="7">
    <source>
        <dbReference type="Proteomes" id="UP000246740"/>
    </source>
</evidence>
<feature type="region of interest" description="Disordered" evidence="2">
    <location>
        <begin position="121"/>
        <end position="142"/>
    </location>
</feature>
<keyword evidence="7" id="KW-1185">Reference proteome</keyword>
<comment type="similarity">
    <text evidence="1">Belongs to the Tango6 family.</text>
</comment>
<feature type="compositionally biased region" description="Basic and acidic residues" evidence="2">
    <location>
        <begin position="121"/>
        <end position="132"/>
    </location>
</feature>
<evidence type="ECO:0000256" key="2">
    <source>
        <dbReference type="SAM" id="MobiDB-lite"/>
    </source>
</evidence>
<dbReference type="Pfam" id="PF23565">
    <property type="entry name" value="ARM_TANGO6"/>
    <property type="match status" value="1"/>
</dbReference>
<dbReference type="Gene3D" id="1.25.10.10">
    <property type="entry name" value="Leucine-rich Repeat Variant"/>
    <property type="match status" value="1"/>
</dbReference>
<protein>
    <recommendedName>
        <fullName evidence="8">RNA polymerase II assembly factor Rtp1 C-terminal domain-containing protein</fullName>
    </recommendedName>
</protein>
<evidence type="ECO:0000259" key="5">
    <source>
        <dbReference type="Pfam" id="PF23565"/>
    </source>
</evidence>
<name>A0A317XYI8_9BASI</name>
<evidence type="ECO:0008006" key="8">
    <source>
        <dbReference type="Google" id="ProtNLM"/>
    </source>
</evidence>
<feature type="compositionally biased region" description="Acidic residues" evidence="2">
    <location>
        <begin position="833"/>
        <end position="842"/>
    </location>
</feature>
<gene>
    <name evidence="6" type="ORF">BCV70DRAFT_197552</name>
</gene>
<feature type="region of interest" description="Disordered" evidence="2">
    <location>
        <begin position="1"/>
        <end position="21"/>
    </location>
</feature>
<feature type="region of interest" description="Disordered" evidence="2">
    <location>
        <begin position="830"/>
        <end position="855"/>
    </location>
</feature>
<evidence type="ECO:0000259" key="4">
    <source>
        <dbReference type="Pfam" id="PF10363"/>
    </source>
</evidence>
<dbReference type="Pfam" id="PF10363">
    <property type="entry name" value="RTP1_C1"/>
    <property type="match status" value="1"/>
</dbReference>
<dbReference type="InterPro" id="IPR016024">
    <property type="entry name" value="ARM-type_fold"/>
</dbReference>
<dbReference type="InParanoid" id="A0A317XYI8"/>
<sequence length="1320" mass="143818">MTDTTAKMGAITTGGPSLDPSYRQRLSDGLRASRILTGLMDEELGIQKATIKTKLGAKNEAETTATLHATLSTRLQHALETLGERAPVSLSQDDTELATGDLALSLLSDLHSSLLDKQHDGASRVSVREHSLRPAQQRAEPKEDVGLGIKDVKLVGTLHSLATRWALSTRTKQYDEALASLNPKLFTKPRDRVLSRSSYEPSCRFQEIAEEDPQERMRARQTFDTRRISLAAVLHMWSNILVLPPTSSTSDTDRGSVAATTDVATVLLRVGIVDYLASLLRLGFGPGSMPQPGRPPGYRDTHQVRAMQLTTQLLKFLSASSAMSALSSVSSYSDSSPGIPIFVRAMTNRLLAAQLLRPDGVRSLLMITFGNADPDGTIGSDNNEAQPGQGSGSLKKFQQSAQLLMTPPQGMPIDLYLPIILPNLIDVLAPDPDTTATTPPQDLMRAAGFALTRISEQHAEAFQQALDQKVFAAFRPSSQPKETNHTQDMERGGPVTVDAKKLDRALSTLSSFLLFSEPSPTLYCALFEPILPQLITLHDYLGQAKPGGKGKMRSDASASVLDRVKDEVEGILKTYIRLVDAEHGSRAVVDAIQAAEFGIGWHVPEDMAKDYNEEKSFFWSEDEDAFGPCIRYGVPQRSAGVDLVSIFNDLTFSTLAKQISAGRGLENTDIPELPDDLANSLGLQPDPRLVVALLKEAGRKDLARLVLPRVLDAYMANKLGSRAKMLSERQQSTTESRSVLYLQLILQLFDAFGSEMLQGDTATTLAFIDFSLSAPGARHRTPQSTQKGNQQNMNKEVYPADDIPFISSRNKPDTSNSLFNIAKPVPVSAVGDADYEDETDVQESEREEASEANQDDMELVSTALTLLLSLLEGDSGLSGESEPMLVVIAAKIDHFLENEDEEIRSLSREAKLVLTARKNAVRGPEISASTSTDKSDISNKALGFAKAHETYQEALRLLQDPIMPVRAHGLVLLRKLVSDNKKEGGQAEHVDPALLPAILDIFLQTVQDDESYLYLNAVQGLGALASSGGKETISRLVGVYIGRDDQLASVKMSSREVEKRLRVGEALLQVIQRCSEALGPHVSILVSPILARLRDRALPTVLRSSFLSILGTAVEAVPLAIISAGYARDLAEVCMDIVAIETVQRPEAKREAVTMKVQGQTQDVSDEAADAKRAEEQRKLDSATVTDPKVAHLRRAALLLLVLLVRGARHQLQDAMSVETDGSLAPVEKLTSLRLPGGGMLPRLVETIEDGVGSNTSRHEKRIKDADLLFPLDRMQRLKQLASYVQARDTDSIVRLQAHDCVKEVEELAMKAVAAGLQRL</sequence>
<feature type="domain" description="TANGO6 HEAT repeat" evidence="5">
    <location>
        <begin position="388"/>
        <end position="540"/>
    </location>
</feature>
<evidence type="ECO:0000256" key="1">
    <source>
        <dbReference type="ARBA" id="ARBA00005724"/>
    </source>
</evidence>
<organism evidence="6 7">
    <name type="scientific">Testicularia cyperi</name>
    <dbReference type="NCBI Taxonomy" id="1882483"/>
    <lineage>
        <taxon>Eukaryota</taxon>
        <taxon>Fungi</taxon>
        <taxon>Dikarya</taxon>
        <taxon>Basidiomycota</taxon>
        <taxon>Ustilaginomycotina</taxon>
        <taxon>Ustilaginomycetes</taxon>
        <taxon>Ustilaginales</taxon>
        <taxon>Anthracoideaceae</taxon>
        <taxon>Testicularia</taxon>
    </lineage>
</organism>
<dbReference type="OrthoDB" id="39591at2759"/>
<dbReference type="InterPro" id="IPR019414">
    <property type="entry name" value="Rtp1_C2"/>
</dbReference>
<feature type="region of interest" description="Disordered" evidence="2">
    <location>
        <begin position="1151"/>
        <end position="1184"/>
    </location>
</feature>
<reference evidence="6 7" key="1">
    <citation type="journal article" date="2018" name="Mol. Biol. Evol.">
        <title>Broad Genomic Sampling Reveals a Smut Pathogenic Ancestry of the Fungal Clade Ustilaginomycotina.</title>
        <authorList>
            <person name="Kijpornyongpan T."/>
            <person name="Mondo S.J."/>
            <person name="Barry K."/>
            <person name="Sandor L."/>
            <person name="Lee J."/>
            <person name="Lipzen A."/>
            <person name="Pangilinan J."/>
            <person name="LaButti K."/>
            <person name="Hainaut M."/>
            <person name="Henrissat B."/>
            <person name="Grigoriev I.V."/>
            <person name="Spatafora J.W."/>
            <person name="Aime M.C."/>
        </authorList>
    </citation>
    <scope>NUCLEOTIDE SEQUENCE [LARGE SCALE GENOMIC DNA]</scope>
    <source>
        <strain evidence="6 7">MCA 3645</strain>
    </source>
</reference>
<dbReference type="InterPro" id="IPR011989">
    <property type="entry name" value="ARM-like"/>
</dbReference>
<accession>A0A317XYI8</accession>
<dbReference type="InterPro" id="IPR019451">
    <property type="entry name" value="Rtp1_C1"/>
</dbReference>
<dbReference type="InterPro" id="IPR039600">
    <property type="entry name" value="TANGO6/Rtp1"/>
</dbReference>
<dbReference type="EMBL" id="KZ819188">
    <property type="protein sequence ID" value="PWZ03334.1"/>
    <property type="molecule type" value="Genomic_DNA"/>
</dbReference>
<feature type="domain" description="RNA polymerase II assembly factor Rtp1 C-terminal" evidence="4">
    <location>
        <begin position="951"/>
        <end position="1076"/>
    </location>
</feature>